<evidence type="ECO:0000313" key="2">
    <source>
        <dbReference type="Proteomes" id="UP000828251"/>
    </source>
</evidence>
<dbReference type="Proteomes" id="UP000828251">
    <property type="component" value="Unassembled WGS sequence"/>
</dbReference>
<sequence>MAKVTTGFEHVTTMSKFKRCKVSVIRDFLPGYRRGATTDFGLNRQIAIDQGKYSCPSKERLEEEHAREEEEEPYHDLHQHLHLHELVVGHS</sequence>
<comment type="caution">
    <text evidence="1">The sequence shown here is derived from an EMBL/GenBank/DDBJ whole genome shotgun (WGS) entry which is preliminary data.</text>
</comment>
<evidence type="ECO:0000313" key="1">
    <source>
        <dbReference type="EMBL" id="KAH1056849.1"/>
    </source>
</evidence>
<dbReference type="AlphaFoldDB" id="A0A9D3UTR8"/>
<protein>
    <submittedName>
        <fullName evidence="1">Uncharacterized protein</fullName>
    </submittedName>
</protein>
<organism evidence="1 2">
    <name type="scientific">Gossypium stocksii</name>
    <dbReference type="NCBI Taxonomy" id="47602"/>
    <lineage>
        <taxon>Eukaryota</taxon>
        <taxon>Viridiplantae</taxon>
        <taxon>Streptophyta</taxon>
        <taxon>Embryophyta</taxon>
        <taxon>Tracheophyta</taxon>
        <taxon>Spermatophyta</taxon>
        <taxon>Magnoliopsida</taxon>
        <taxon>eudicotyledons</taxon>
        <taxon>Gunneridae</taxon>
        <taxon>Pentapetalae</taxon>
        <taxon>rosids</taxon>
        <taxon>malvids</taxon>
        <taxon>Malvales</taxon>
        <taxon>Malvaceae</taxon>
        <taxon>Malvoideae</taxon>
        <taxon>Gossypium</taxon>
    </lineage>
</organism>
<reference evidence="1 2" key="1">
    <citation type="journal article" date="2021" name="Plant Biotechnol. J.">
        <title>Multi-omics assisted identification of the key and species-specific regulatory components of drought-tolerant mechanisms in Gossypium stocksii.</title>
        <authorList>
            <person name="Yu D."/>
            <person name="Ke L."/>
            <person name="Zhang D."/>
            <person name="Wu Y."/>
            <person name="Sun Y."/>
            <person name="Mei J."/>
            <person name="Sun J."/>
            <person name="Sun Y."/>
        </authorList>
    </citation>
    <scope>NUCLEOTIDE SEQUENCE [LARGE SCALE GENOMIC DNA]</scope>
    <source>
        <strain evidence="2">cv. E1</strain>
        <tissue evidence="1">Leaf</tissue>
    </source>
</reference>
<keyword evidence="2" id="KW-1185">Reference proteome</keyword>
<accession>A0A9D3UTR8</accession>
<proteinExistence type="predicted"/>
<dbReference type="EMBL" id="JAIQCV010000010">
    <property type="protein sequence ID" value="KAH1056849.1"/>
    <property type="molecule type" value="Genomic_DNA"/>
</dbReference>
<gene>
    <name evidence="1" type="ORF">J1N35_034914</name>
</gene>
<name>A0A9D3UTR8_9ROSI</name>